<dbReference type="InterPro" id="IPR002013">
    <property type="entry name" value="SAC_dom"/>
</dbReference>
<evidence type="ECO:0000256" key="5">
    <source>
        <dbReference type="ARBA" id="ARBA00023464"/>
    </source>
</evidence>
<evidence type="ECO:0000256" key="1">
    <source>
        <dbReference type="ARBA" id="ARBA00004148"/>
    </source>
</evidence>
<dbReference type="GO" id="GO:0046856">
    <property type="term" value="P:phosphatidylinositol dephosphorylation"/>
    <property type="evidence" value="ECO:0007669"/>
    <property type="project" value="InterPro"/>
</dbReference>
<keyword evidence="9" id="KW-1185">Reference proteome</keyword>
<accession>A0AAD3HJT5</accession>
<comment type="subunit">
    <text evidence="5">Component of the PI(3,5)P2 regulatory complex at least composed of ATG18, SAC/FIG4, FAB1 and VAC14.</text>
</comment>
<sequence length="455" mass="50526">MDGNGIPYQRLSIYQTKARLYIVGYCKLRATAALLKVSKQEPTQLDVAEVVGHYSLEEIRAMLSQIHMANAHLGGLQLVTHCCGIIGCFRFTETYYLLLVTRKAHVGSLCGGHRVYTVAATALVPLHPGYQQAAGGQPSGAAEKRYVKLLMGMDLTKHFYFSYTYNLAHTVQRNCKAAQQQQQGGPSCPTSPPSSPTPTPSSSDVYDSMFTWNAFLTAALRRALGGNTRWTVPLIHGFWEQRRLSIYGRPLTLTLIARRSRHFAGTRFRKRGINDGGKVANEVETEQVVDAGIDYRTRTPLLSSVVQVRGSVPLFWSQQLTALSPKPEIILQQFDPLYEVTSAHFADLESRYGAPAVVLNLLKSKERRAREVLLRRELASAIAQLNAQRGRAKQHIVYIPWDFSKHAKQSGANLLSELAAITRLALDMTGLFVHNPAAPAAKRQQQQQLHRAHAA</sequence>
<name>A0AAD3HJT5_9CHLO</name>
<protein>
    <recommendedName>
        <fullName evidence="7">SAC domain-containing protein</fullName>
    </recommendedName>
</protein>
<feature type="domain" description="SAC" evidence="7">
    <location>
        <begin position="150"/>
        <end position="368"/>
    </location>
</feature>
<dbReference type="PANTHER" id="PTHR45738:SF5">
    <property type="entry name" value="POLYPHOSPHOINOSITIDE PHOSPHATASE"/>
    <property type="match status" value="1"/>
</dbReference>
<gene>
    <name evidence="8" type="ORF">Agub_g3963</name>
</gene>
<evidence type="ECO:0000259" key="7">
    <source>
        <dbReference type="PROSITE" id="PS50275"/>
    </source>
</evidence>
<dbReference type="Pfam" id="PF02383">
    <property type="entry name" value="Syja_N"/>
    <property type="match status" value="1"/>
</dbReference>
<evidence type="ECO:0000313" key="8">
    <source>
        <dbReference type="EMBL" id="GFR42965.1"/>
    </source>
</evidence>
<feature type="compositionally biased region" description="Pro residues" evidence="6">
    <location>
        <begin position="189"/>
        <end position="199"/>
    </location>
</feature>
<evidence type="ECO:0000256" key="2">
    <source>
        <dbReference type="ARBA" id="ARBA00022801"/>
    </source>
</evidence>
<feature type="compositionally biased region" description="Low complexity" evidence="6">
    <location>
        <begin position="177"/>
        <end position="188"/>
    </location>
</feature>
<comment type="catalytic activity">
    <reaction evidence="4">
        <text>a 1,2-diacyl-sn-glycero-3-phospho-(1D-myo-inositol-3,5-bisphosphate) + H2O = a 1,2-diacyl-sn-glycero-3-phospho-(1D-myo-inositol-3-phosphate) + phosphate</text>
        <dbReference type="Rhea" id="RHEA:32955"/>
        <dbReference type="ChEBI" id="CHEBI:15377"/>
        <dbReference type="ChEBI" id="CHEBI:43474"/>
        <dbReference type="ChEBI" id="CHEBI:57923"/>
        <dbReference type="ChEBI" id="CHEBI:58088"/>
    </reaction>
</comment>
<proteinExistence type="predicted"/>
<dbReference type="GO" id="GO:0043813">
    <property type="term" value="F:phosphatidylinositol-3,5-bisphosphate 5-phosphatase activity"/>
    <property type="evidence" value="ECO:0007669"/>
    <property type="project" value="InterPro"/>
</dbReference>
<evidence type="ECO:0000256" key="6">
    <source>
        <dbReference type="SAM" id="MobiDB-lite"/>
    </source>
</evidence>
<comment type="caution">
    <text evidence="8">The sequence shown here is derived from an EMBL/GenBank/DDBJ whole genome shotgun (WGS) entry which is preliminary data.</text>
</comment>
<feature type="non-terminal residue" evidence="8">
    <location>
        <position position="455"/>
    </location>
</feature>
<dbReference type="EMBL" id="BMAR01000004">
    <property type="protein sequence ID" value="GFR42965.1"/>
    <property type="molecule type" value="Genomic_DNA"/>
</dbReference>
<organism evidence="8 9">
    <name type="scientific">Astrephomene gubernaculifera</name>
    <dbReference type="NCBI Taxonomy" id="47775"/>
    <lineage>
        <taxon>Eukaryota</taxon>
        <taxon>Viridiplantae</taxon>
        <taxon>Chlorophyta</taxon>
        <taxon>core chlorophytes</taxon>
        <taxon>Chlorophyceae</taxon>
        <taxon>CS clade</taxon>
        <taxon>Chlamydomonadales</taxon>
        <taxon>Astrephomenaceae</taxon>
        <taxon>Astrephomene</taxon>
    </lineage>
</organism>
<feature type="region of interest" description="Disordered" evidence="6">
    <location>
        <begin position="176"/>
        <end position="203"/>
    </location>
</feature>
<dbReference type="PROSITE" id="PS50275">
    <property type="entry name" value="SAC"/>
    <property type="match status" value="1"/>
</dbReference>
<keyword evidence="2" id="KW-0378">Hydrolase</keyword>
<comment type="subcellular location">
    <subcellularLocation>
        <location evidence="1">Vacuole membrane</location>
        <topology evidence="1">Peripheral membrane protein</topology>
    </subcellularLocation>
</comment>
<dbReference type="InterPro" id="IPR043573">
    <property type="entry name" value="Fig4-like"/>
</dbReference>
<dbReference type="AlphaFoldDB" id="A0AAD3HJT5"/>
<dbReference type="GO" id="GO:0005774">
    <property type="term" value="C:vacuolar membrane"/>
    <property type="evidence" value="ECO:0007669"/>
    <property type="project" value="UniProtKB-SubCell"/>
</dbReference>
<evidence type="ECO:0000313" key="9">
    <source>
        <dbReference type="Proteomes" id="UP001054857"/>
    </source>
</evidence>
<reference evidence="8 9" key="1">
    <citation type="journal article" date="2021" name="Sci. Rep.">
        <title>Genome sequencing of the multicellular alga Astrephomene provides insights into convergent evolution of germ-soma differentiation.</title>
        <authorList>
            <person name="Yamashita S."/>
            <person name="Yamamoto K."/>
            <person name="Matsuzaki R."/>
            <person name="Suzuki S."/>
            <person name="Yamaguchi H."/>
            <person name="Hirooka S."/>
            <person name="Minakuchi Y."/>
            <person name="Miyagishima S."/>
            <person name="Kawachi M."/>
            <person name="Toyoda A."/>
            <person name="Nozaki H."/>
        </authorList>
    </citation>
    <scope>NUCLEOTIDE SEQUENCE [LARGE SCALE GENOMIC DNA]</scope>
    <source>
        <strain evidence="8 9">NIES-4017</strain>
    </source>
</reference>
<evidence type="ECO:0000256" key="3">
    <source>
        <dbReference type="ARBA" id="ARBA00023136"/>
    </source>
</evidence>
<dbReference type="PANTHER" id="PTHR45738">
    <property type="entry name" value="POLYPHOSPHOINOSITIDE PHOSPHATASE"/>
    <property type="match status" value="1"/>
</dbReference>
<evidence type="ECO:0000256" key="4">
    <source>
        <dbReference type="ARBA" id="ARBA00023337"/>
    </source>
</evidence>
<dbReference type="Proteomes" id="UP001054857">
    <property type="component" value="Unassembled WGS sequence"/>
</dbReference>
<keyword evidence="3" id="KW-0472">Membrane</keyword>